<dbReference type="OrthoDB" id="8841220at2759"/>
<protein>
    <submittedName>
        <fullName evidence="9">Post-GPI attachment to proteins factor 3</fullName>
    </submittedName>
</protein>
<feature type="transmembrane region" description="Helical" evidence="6">
    <location>
        <begin position="63"/>
        <end position="84"/>
    </location>
</feature>
<evidence type="ECO:0000256" key="3">
    <source>
        <dbReference type="ARBA" id="ARBA00022692"/>
    </source>
</evidence>
<dbReference type="OMA" id="CILTIPY"/>
<dbReference type="WBParaSite" id="EN70_1601">
    <property type="protein sequence ID" value="EN70_1601"/>
    <property type="gene ID" value="EN70_1601"/>
</dbReference>
<reference evidence="9" key="2">
    <citation type="submission" date="2016-11" db="UniProtKB">
        <authorList>
            <consortium name="WormBaseParasite"/>
        </authorList>
    </citation>
    <scope>IDENTIFICATION</scope>
</reference>
<dbReference type="AlphaFoldDB" id="A0A1I7VEA3"/>
<comment type="similarity">
    <text evidence="2">Belongs to the TspO/BZRP family.</text>
</comment>
<dbReference type="Pfam" id="PF03073">
    <property type="entry name" value="TspO_MBR"/>
    <property type="match status" value="1"/>
</dbReference>
<reference evidence="7 8" key="1">
    <citation type="submission" date="2012-04" db="EMBL/GenBank/DDBJ databases">
        <title>The Genome Sequence of Loa loa.</title>
        <authorList>
            <consortium name="The Broad Institute Genome Sequencing Platform"/>
            <consortium name="Broad Institute Genome Sequencing Center for Infectious Disease"/>
            <person name="Nutman T.B."/>
            <person name="Fink D.L."/>
            <person name="Russ C."/>
            <person name="Young S."/>
            <person name="Zeng Q."/>
            <person name="Gargeya S."/>
            <person name="Alvarado L."/>
            <person name="Berlin A."/>
            <person name="Chapman S.B."/>
            <person name="Chen Z."/>
            <person name="Freedman E."/>
            <person name="Gellesch M."/>
            <person name="Goldberg J."/>
            <person name="Griggs A."/>
            <person name="Gujja S."/>
            <person name="Heilman E.R."/>
            <person name="Heiman D."/>
            <person name="Howarth C."/>
            <person name="Mehta T."/>
            <person name="Neiman D."/>
            <person name="Pearson M."/>
            <person name="Roberts A."/>
            <person name="Saif S."/>
            <person name="Shea T."/>
            <person name="Shenoy N."/>
            <person name="Sisk P."/>
            <person name="Stolte C."/>
            <person name="Sykes S."/>
            <person name="White J."/>
            <person name="Yandava C."/>
            <person name="Haas B."/>
            <person name="Henn M.R."/>
            <person name="Nusbaum C."/>
            <person name="Birren B."/>
        </authorList>
    </citation>
    <scope>NUCLEOTIDE SEQUENCE [LARGE SCALE GENOMIC DNA]</scope>
</reference>
<dbReference type="GeneID" id="9942977"/>
<feature type="transmembrane region" description="Helical" evidence="6">
    <location>
        <begin position="96"/>
        <end position="113"/>
    </location>
</feature>
<dbReference type="InterPro" id="IPR038330">
    <property type="entry name" value="TspO/MBR-related_sf"/>
</dbReference>
<dbReference type="GO" id="GO:0005741">
    <property type="term" value="C:mitochondrial outer membrane"/>
    <property type="evidence" value="ECO:0007669"/>
    <property type="project" value="TreeGrafter"/>
</dbReference>
<dbReference type="EMBL" id="JH712508">
    <property type="protein sequence ID" value="EFO22916.1"/>
    <property type="molecule type" value="Genomic_DNA"/>
</dbReference>
<accession>A0A1S0U1J6</accession>
<keyword evidence="3 6" id="KW-0812">Transmembrane</keyword>
<keyword evidence="4 6" id="KW-1133">Transmembrane helix</keyword>
<dbReference type="RefSeq" id="XP_003141154.1">
    <property type="nucleotide sequence ID" value="XM_003141106.2"/>
</dbReference>
<dbReference type="PANTHER" id="PTHR10057:SF0">
    <property type="entry name" value="TRANSLOCATOR PROTEIN"/>
    <property type="match status" value="1"/>
</dbReference>
<keyword evidence="5 6" id="KW-0472">Membrane</keyword>
<evidence type="ECO:0000313" key="7">
    <source>
        <dbReference type="EMBL" id="EFO22916.1"/>
    </source>
</evidence>
<evidence type="ECO:0000256" key="4">
    <source>
        <dbReference type="ARBA" id="ARBA00022989"/>
    </source>
</evidence>
<dbReference type="PANTHER" id="PTHR10057">
    <property type="entry name" value="PERIPHERAL-TYPE BENZODIAZEPINE RECEPTOR"/>
    <property type="match status" value="1"/>
</dbReference>
<dbReference type="Gene3D" id="1.20.1260.100">
    <property type="entry name" value="TspO/MBR protein"/>
    <property type="match status" value="1"/>
</dbReference>
<proteinExistence type="inferred from homology"/>
<dbReference type="eggNOG" id="KOG3797">
    <property type="taxonomic scope" value="Eukaryota"/>
</dbReference>
<dbReference type="InterPro" id="IPR004307">
    <property type="entry name" value="TspO_MBR"/>
</dbReference>
<sequence>MYIHHDFIRHVKRLGSEVIWTTNDTKYSIAWSLVPCAISLNSFLSVSNNQCLTKNWEVAKEQYIYGLLDILTMLPLGYASYRIYKYGGGFMYNDTKIALGLYGITLLFSLFSLPFTKAKNRSSQFTHTLLMYLATLGTTYTFHKIDNKACILTIPYTVWTGYYTLLAYAMK</sequence>
<dbReference type="CTD" id="9942977"/>
<gene>
    <name evidence="7 9" type="ORF">LOAG_05567</name>
</gene>
<evidence type="ECO:0000313" key="9">
    <source>
        <dbReference type="WBParaSite" id="EN70_1601"/>
    </source>
</evidence>
<dbReference type="KEGG" id="loa:LOAG_05567"/>
<feature type="transmembrane region" description="Helical" evidence="6">
    <location>
        <begin position="149"/>
        <end position="170"/>
    </location>
</feature>
<dbReference type="GO" id="GO:0033013">
    <property type="term" value="P:tetrapyrrole metabolic process"/>
    <property type="evidence" value="ECO:0007669"/>
    <property type="project" value="UniProtKB-ARBA"/>
</dbReference>
<comment type="subcellular location">
    <subcellularLocation>
        <location evidence="1">Membrane</location>
        <topology evidence="1">Multi-pass membrane protein</topology>
    </subcellularLocation>
</comment>
<evidence type="ECO:0000313" key="8">
    <source>
        <dbReference type="Proteomes" id="UP000095285"/>
    </source>
</evidence>
<evidence type="ECO:0000256" key="5">
    <source>
        <dbReference type="ARBA" id="ARBA00023136"/>
    </source>
</evidence>
<dbReference type="STRING" id="7209.A0A1I7VEA3"/>
<accession>A0A1I7VEA3</accession>
<dbReference type="Proteomes" id="UP000095285">
    <property type="component" value="Unassembled WGS sequence"/>
</dbReference>
<evidence type="ECO:0000256" key="2">
    <source>
        <dbReference type="ARBA" id="ARBA00007524"/>
    </source>
</evidence>
<keyword evidence="8" id="KW-1185">Reference proteome</keyword>
<evidence type="ECO:0000256" key="6">
    <source>
        <dbReference type="SAM" id="Phobius"/>
    </source>
</evidence>
<evidence type="ECO:0000256" key="1">
    <source>
        <dbReference type="ARBA" id="ARBA00004141"/>
    </source>
</evidence>
<dbReference type="CDD" id="cd15904">
    <property type="entry name" value="TSPO_MBR"/>
    <property type="match status" value="1"/>
</dbReference>
<organism evidence="8 9">
    <name type="scientific">Loa loa</name>
    <name type="common">Eye worm</name>
    <name type="synonym">Filaria loa</name>
    <dbReference type="NCBI Taxonomy" id="7209"/>
    <lineage>
        <taxon>Eukaryota</taxon>
        <taxon>Metazoa</taxon>
        <taxon>Ecdysozoa</taxon>
        <taxon>Nematoda</taxon>
        <taxon>Chromadorea</taxon>
        <taxon>Rhabditida</taxon>
        <taxon>Spirurina</taxon>
        <taxon>Spiruromorpha</taxon>
        <taxon>Filarioidea</taxon>
        <taxon>Onchocercidae</taxon>
        <taxon>Loa</taxon>
    </lineage>
</organism>
<name>A0A1I7VEA3_LOALO</name>